<dbReference type="Proteomes" id="UP000238908">
    <property type="component" value="Unassembled WGS sequence"/>
</dbReference>
<sequence>MGKRQQRQQQHRSKRCASARRPPLAVQEPHERCNLPRIGACGPRPSRGVSRLPLAAPHSRPRYND</sequence>
<accession>A0A2S7BZI7</accession>
<feature type="region of interest" description="Disordered" evidence="1">
    <location>
        <begin position="1"/>
        <end position="65"/>
    </location>
</feature>
<organism evidence="2 3">
    <name type="scientific">Xanthomonas dyei</name>
    <dbReference type="NCBI Taxonomy" id="743699"/>
    <lineage>
        <taxon>Bacteria</taxon>
        <taxon>Pseudomonadati</taxon>
        <taxon>Pseudomonadota</taxon>
        <taxon>Gammaproteobacteria</taxon>
        <taxon>Lysobacterales</taxon>
        <taxon>Lysobacteraceae</taxon>
        <taxon>Xanthomonas</taxon>
    </lineage>
</organism>
<dbReference type="AlphaFoldDB" id="A0A2S7BZI7"/>
<proteinExistence type="predicted"/>
<comment type="caution">
    <text evidence="2">The sequence shown here is derived from an EMBL/GenBank/DDBJ whole genome shotgun (WGS) entry which is preliminary data.</text>
</comment>
<name>A0A2S7BZI7_9XANT</name>
<evidence type="ECO:0000313" key="2">
    <source>
        <dbReference type="EMBL" id="PPU54738.1"/>
    </source>
</evidence>
<feature type="compositionally biased region" description="Basic residues" evidence="1">
    <location>
        <begin position="1"/>
        <end position="18"/>
    </location>
</feature>
<gene>
    <name evidence="2" type="ORF">XdyCFBP7245_16890</name>
</gene>
<protein>
    <submittedName>
        <fullName evidence="2">Uncharacterized protein</fullName>
    </submittedName>
</protein>
<evidence type="ECO:0000313" key="3">
    <source>
        <dbReference type="Proteomes" id="UP000238908"/>
    </source>
</evidence>
<dbReference type="EMBL" id="MDEE01000029">
    <property type="protein sequence ID" value="PPU54738.1"/>
    <property type="molecule type" value="Genomic_DNA"/>
</dbReference>
<reference evidence="2 3" key="1">
    <citation type="submission" date="2016-08" db="EMBL/GenBank/DDBJ databases">
        <authorList>
            <person name="Seilhamer J.J."/>
        </authorList>
    </citation>
    <scope>NUCLEOTIDE SEQUENCE [LARGE SCALE GENOMIC DNA]</scope>
    <source>
        <strain evidence="2 3">CFBP7245</strain>
    </source>
</reference>
<evidence type="ECO:0000256" key="1">
    <source>
        <dbReference type="SAM" id="MobiDB-lite"/>
    </source>
</evidence>